<evidence type="ECO:0000313" key="6">
    <source>
        <dbReference type="Proteomes" id="UP001224433"/>
    </source>
</evidence>
<dbReference type="Pfam" id="PF13432">
    <property type="entry name" value="TPR_16"/>
    <property type="match status" value="1"/>
</dbReference>
<name>A0ABY9J8W7_9ACTN</name>
<proteinExistence type="predicted"/>
<dbReference type="PANTHER" id="PTHR45586:SF1">
    <property type="entry name" value="LIPOPOLYSACCHARIDE ASSEMBLY PROTEIN B"/>
    <property type="match status" value="1"/>
</dbReference>
<sequence length="1482" mass="160215">MLKLLARDMHTRLGGQEGEDLAVVEQRLRLLAALAPDARRDAVTALPADESDQLLIGAFGYGATREDPWNTHADAQLLAATLEAYAAGITVGSGKEWESARHVKGRLTAQARLLRAVEADAAGDRAEANRLFDLACGQGETAGDWLVCALGLLGRTACGSEAHLAEPSEIMELAAPVIDELAQYVEDDLGPLRQAFHLRYEAFGVVRSAVGAEDADTLLSLVRSWLDVNPQGAMVELAHAWSGEMGRGVHDGDLDWAVGWAAWGDQLIAPAQPGSPLRFRLAGHFRAVGDAEHSIQVLEWLLTDGPDDEDVLVALAAAYQRAGRGEDAIACLRSRLSDPPAPGEEDLLGQLVRVLVQEDSPELEHWEGELIRLTGRGAFDMMPKVFGTPPSPQVAMAGFVDGTLTVSPDIDHLSEIGPQIFAAMIEGSPDGADMLRDLAELDPATAAGVARLLGVPLVTRAHREAAEHIAQGEQHFHRREYAEAADCYRRALESDPDSASALLVLGDVYYVNQHLGLARAYFQESLAVEETPMAWRFLGDTYRAEQDGAEEARSCYERAVALDPDYGGAREALEHLPPPAVRPTWSPEAVTADAPLPTEGREAGTAAPPPGIPMSRFAAGPGVEADLPVRLEVALRRDHPALGVLFDSLADDGDFAAWLAEHAPAHWSRAQDALRVLIHQWSARGTDLERSLLLAGRRVQIAEALEGPWPDGDDEDMGKARLLADALEQLASVNKDLGRYSESYDFLRAAERWADIDEEERARAGKSLRVGYDHFHDRPPRAGLYEALADAASRTGDEARAAHYARLQRDLEGGLPADDHARVVDLVTAGLSAFLEDEDPDLALRYLRTAERIAERESARTPVKVTSATVQYGYGRLLTWLGLPRRALHHLGRARELNAGNADRLAQDWIATAEVLDRWPRFGPAMLAYEQVLVLSSVPGTIEDRLFWAPRREPTSRTGRRIVAVERAWTVVLPMAHAAWAYGELYTATDVLELGAGLADLVRAAQPDPGLRTRVQDERAVVFELLTRFRLGRAERSDVDRDAHVAAAYTASERKRSRALLDAMSTVRLRTPAGVPQQLVEREAGLLRARAEVESRGEVDWAQHRAVTDELATLWARLAASGPEAAEYAAIRRSDVLAPEDVLAELADEPVVVASYAMLDDGTIVVFVLSGSAGLQVAPVDADGPQLLRFIEDHFGSAGQVREMAEDLPGLFQHVLGPLVAPIAAATRPGQTVLICPTGALHHVPFHALAVEGAETLLDRNPVGYLPTVSLLRTLNHRAPGAGTGALVLGDPGNDLPYARTEAVTLGNRLETVPLLGEAATREEVLRRVPHASVFHAACHAHFDAEDPLSSGLVLAGGVLTARDILRQDWHGVRLAVLSACETGLGRTSRTDETLGLSRSLLFAGVRSLVMSLWRVPDSTTAAIMGDFHDLALAGEAPALALRTALLAARDRPGGGRLDRWAAFCLLGDWRAPAGTEPRHGE</sequence>
<keyword evidence="2 3" id="KW-0802">TPR repeat</keyword>
<dbReference type="Pfam" id="PF12770">
    <property type="entry name" value="CHAT"/>
    <property type="match status" value="1"/>
</dbReference>
<dbReference type="InterPro" id="IPR019734">
    <property type="entry name" value="TPR_rpt"/>
</dbReference>
<evidence type="ECO:0000256" key="2">
    <source>
        <dbReference type="ARBA" id="ARBA00022803"/>
    </source>
</evidence>
<keyword evidence="6" id="KW-1185">Reference proteome</keyword>
<reference evidence="5 6" key="1">
    <citation type="submission" date="2023-03" db="EMBL/GenBank/DDBJ databases">
        <title>Isolation and description of six Streptomyces strains from soil environments, able to metabolize different microbial glucans.</title>
        <authorList>
            <person name="Widen T."/>
            <person name="Larsbrink J."/>
        </authorList>
    </citation>
    <scope>NUCLEOTIDE SEQUENCE [LARGE SCALE GENOMIC DNA]</scope>
    <source>
        <strain evidence="5 6">Alt3</strain>
    </source>
</reference>
<feature type="repeat" description="TPR" evidence="3">
    <location>
        <begin position="465"/>
        <end position="498"/>
    </location>
</feature>
<dbReference type="InterPro" id="IPR011990">
    <property type="entry name" value="TPR-like_helical_dom_sf"/>
</dbReference>
<keyword evidence="1" id="KW-0677">Repeat</keyword>
<dbReference type="PANTHER" id="PTHR45586">
    <property type="entry name" value="TPR REPEAT-CONTAINING PROTEIN PA4667"/>
    <property type="match status" value="1"/>
</dbReference>
<dbReference type="InterPro" id="IPR051012">
    <property type="entry name" value="CellSynth/LPSAsmb/PSIAsmb"/>
</dbReference>
<dbReference type="InterPro" id="IPR024983">
    <property type="entry name" value="CHAT_dom"/>
</dbReference>
<accession>A0ABY9J8W7</accession>
<dbReference type="Gene3D" id="1.25.40.10">
    <property type="entry name" value="Tetratricopeptide repeat domain"/>
    <property type="match status" value="3"/>
</dbReference>
<evidence type="ECO:0000259" key="4">
    <source>
        <dbReference type="Pfam" id="PF12770"/>
    </source>
</evidence>
<dbReference type="SUPFAM" id="SSF48452">
    <property type="entry name" value="TPR-like"/>
    <property type="match status" value="2"/>
</dbReference>
<evidence type="ECO:0000256" key="1">
    <source>
        <dbReference type="ARBA" id="ARBA00022737"/>
    </source>
</evidence>
<organism evidence="5 6">
    <name type="scientific">Streptomyces glycanivorans</name>
    <dbReference type="NCBI Taxonomy" id="3033808"/>
    <lineage>
        <taxon>Bacteria</taxon>
        <taxon>Bacillati</taxon>
        <taxon>Actinomycetota</taxon>
        <taxon>Actinomycetes</taxon>
        <taxon>Kitasatosporales</taxon>
        <taxon>Streptomycetaceae</taxon>
        <taxon>Streptomyces</taxon>
    </lineage>
</organism>
<evidence type="ECO:0000313" key="5">
    <source>
        <dbReference type="EMBL" id="WLQ62819.1"/>
    </source>
</evidence>
<protein>
    <submittedName>
        <fullName evidence="5">CHAT domain-containing tetratricopeptide repeat protein</fullName>
    </submittedName>
</protein>
<dbReference type="RefSeq" id="WP_147959146.1">
    <property type="nucleotide sequence ID" value="NZ_CP120983.1"/>
</dbReference>
<dbReference type="PROSITE" id="PS50005">
    <property type="entry name" value="TPR"/>
    <property type="match status" value="1"/>
</dbReference>
<dbReference type="SMART" id="SM00028">
    <property type="entry name" value="TPR"/>
    <property type="match status" value="6"/>
</dbReference>
<evidence type="ECO:0000256" key="3">
    <source>
        <dbReference type="PROSITE-ProRule" id="PRU00339"/>
    </source>
</evidence>
<dbReference type="Proteomes" id="UP001224433">
    <property type="component" value="Chromosome"/>
</dbReference>
<dbReference type="EMBL" id="CP120983">
    <property type="protein sequence ID" value="WLQ62819.1"/>
    <property type="molecule type" value="Genomic_DNA"/>
</dbReference>
<feature type="domain" description="CHAT" evidence="4">
    <location>
        <begin position="1211"/>
        <end position="1469"/>
    </location>
</feature>
<gene>
    <name evidence="5" type="ORF">P8A20_04060</name>
</gene>